<dbReference type="EMBL" id="JANBQB010000172">
    <property type="protein sequence ID" value="KAJ1980366.1"/>
    <property type="molecule type" value="Genomic_DNA"/>
</dbReference>
<evidence type="ECO:0000256" key="2">
    <source>
        <dbReference type="SAM" id="SignalP"/>
    </source>
</evidence>
<evidence type="ECO:0000313" key="3">
    <source>
        <dbReference type="EMBL" id="KAJ1980366.1"/>
    </source>
</evidence>
<organism evidence="3 4">
    <name type="scientific">Dimargaris verticillata</name>
    <dbReference type="NCBI Taxonomy" id="2761393"/>
    <lineage>
        <taxon>Eukaryota</taxon>
        <taxon>Fungi</taxon>
        <taxon>Fungi incertae sedis</taxon>
        <taxon>Zoopagomycota</taxon>
        <taxon>Kickxellomycotina</taxon>
        <taxon>Dimargaritomycetes</taxon>
        <taxon>Dimargaritales</taxon>
        <taxon>Dimargaritaceae</taxon>
        <taxon>Dimargaris</taxon>
    </lineage>
</organism>
<sequence>MHIPLPTITLVIVLALSASVTAAHIDIAPEKAEVLLARRSLPTEAFVSHRHRLQRRSPAIDRASINYEKTADFWRQKDQNNSGTSTQPSTKHSEPVKESKSKPMTPEKSKAVTPKRSPTTKTMANRPPFQSFVNPKKLGL</sequence>
<reference evidence="3" key="1">
    <citation type="submission" date="2022-07" db="EMBL/GenBank/DDBJ databases">
        <title>Phylogenomic reconstructions and comparative analyses of Kickxellomycotina fungi.</title>
        <authorList>
            <person name="Reynolds N.K."/>
            <person name="Stajich J.E."/>
            <person name="Barry K."/>
            <person name="Grigoriev I.V."/>
            <person name="Crous P."/>
            <person name="Smith M.E."/>
        </authorList>
    </citation>
    <scope>NUCLEOTIDE SEQUENCE</scope>
    <source>
        <strain evidence="3">RSA 567</strain>
    </source>
</reference>
<keyword evidence="2" id="KW-0732">Signal</keyword>
<name>A0A9W8ECV3_9FUNG</name>
<comment type="caution">
    <text evidence="3">The sequence shown here is derived from an EMBL/GenBank/DDBJ whole genome shotgun (WGS) entry which is preliminary data.</text>
</comment>
<keyword evidence="4" id="KW-1185">Reference proteome</keyword>
<evidence type="ECO:0000313" key="4">
    <source>
        <dbReference type="Proteomes" id="UP001151582"/>
    </source>
</evidence>
<feature type="signal peptide" evidence="2">
    <location>
        <begin position="1"/>
        <end position="22"/>
    </location>
</feature>
<protein>
    <submittedName>
        <fullName evidence="3">Uncharacterized protein</fullName>
    </submittedName>
</protein>
<dbReference type="Proteomes" id="UP001151582">
    <property type="component" value="Unassembled WGS sequence"/>
</dbReference>
<feature type="chain" id="PRO_5040993605" evidence="2">
    <location>
        <begin position="23"/>
        <end position="140"/>
    </location>
</feature>
<gene>
    <name evidence="3" type="ORF">H4R34_002479</name>
</gene>
<evidence type="ECO:0000256" key="1">
    <source>
        <dbReference type="SAM" id="MobiDB-lite"/>
    </source>
</evidence>
<feature type="region of interest" description="Disordered" evidence="1">
    <location>
        <begin position="71"/>
        <end position="140"/>
    </location>
</feature>
<dbReference type="OrthoDB" id="10494577at2759"/>
<proteinExistence type="predicted"/>
<feature type="compositionally biased region" description="Basic and acidic residues" evidence="1">
    <location>
        <begin position="91"/>
        <end position="110"/>
    </location>
</feature>
<accession>A0A9W8ECV3</accession>
<feature type="compositionally biased region" description="Polar residues" evidence="1">
    <location>
        <begin position="79"/>
        <end position="90"/>
    </location>
</feature>
<dbReference type="AlphaFoldDB" id="A0A9W8ECV3"/>